<feature type="signal peptide" evidence="6">
    <location>
        <begin position="1"/>
        <end position="23"/>
    </location>
</feature>
<evidence type="ECO:0000313" key="9">
    <source>
        <dbReference type="Proteomes" id="UP000664859"/>
    </source>
</evidence>
<evidence type="ECO:0000313" key="8">
    <source>
        <dbReference type="EMBL" id="KAG5179067.1"/>
    </source>
</evidence>
<keyword evidence="2" id="KW-0479">Metal-binding</keyword>
<evidence type="ECO:0000256" key="4">
    <source>
        <dbReference type="ARBA" id="ARBA00023014"/>
    </source>
</evidence>
<dbReference type="Gene3D" id="2.102.10.10">
    <property type="entry name" value="Rieske [2Fe-2S] iron-sulphur domain"/>
    <property type="match status" value="1"/>
</dbReference>
<dbReference type="EMBL" id="JAFCMP010000501">
    <property type="protein sequence ID" value="KAG5179067.1"/>
    <property type="molecule type" value="Genomic_DNA"/>
</dbReference>
<dbReference type="Pfam" id="PF00355">
    <property type="entry name" value="Rieske"/>
    <property type="match status" value="1"/>
</dbReference>
<keyword evidence="3" id="KW-0408">Iron</keyword>
<comment type="caution">
    <text evidence="8">The sequence shown here is derived from an EMBL/GenBank/DDBJ whole genome shotgun (WGS) entry which is preliminary data.</text>
</comment>
<keyword evidence="6" id="KW-0732">Signal</keyword>
<dbReference type="GO" id="GO:0046872">
    <property type="term" value="F:metal ion binding"/>
    <property type="evidence" value="ECO:0007669"/>
    <property type="project" value="UniProtKB-KW"/>
</dbReference>
<dbReference type="AlphaFoldDB" id="A0A836CB65"/>
<protein>
    <submittedName>
        <fullName evidence="8">Ferredoxin component</fullName>
    </submittedName>
</protein>
<evidence type="ECO:0000256" key="2">
    <source>
        <dbReference type="ARBA" id="ARBA00022723"/>
    </source>
</evidence>
<evidence type="ECO:0000256" key="6">
    <source>
        <dbReference type="SAM" id="SignalP"/>
    </source>
</evidence>
<evidence type="ECO:0000256" key="1">
    <source>
        <dbReference type="ARBA" id="ARBA00022714"/>
    </source>
</evidence>
<dbReference type="InterPro" id="IPR036922">
    <property type="entry name" value="Rieske_2Fe-2S_sf"/>
</dbReference>
<dbReference type="Proteomes" id="UP000664859">
    <property type="component" value="Unassembled WGS sequence"/>
</dbReference>
<dbReference type="PROSITE" id="PS51296">
    <property type="entry name" value="RIESKE"/>
    <property type="match status" value="1"/>
</dbReference>
<keyword evidence="9" id="KW-1185">Reference proteome</keyword>
<evidence type="ECO:0000256" key="3">
    <source>
        <dbReference type="ARBA" id="ARBA00023004"/>
    </source>
</evidence>
<name>A0A836CB65_9STRA</name>
<feature type="chain" id="PRO_5032564990" evidence="6">
    <location>
        <begin position="24"/>
        <end position="197"/>
    </location>
</feature>
<keyword evidence="1" id="KW-0001">2Fe-2S</keyword>
<dbReference type="OrthoDB" id="423598at2759"/>
<comment type="cofactor">
    <cofactor evidence="5">
        <name>[2Fe-2S] cluster</name>
        <dbReference type="ChEBI" id="CHEBI:190135"/>
    </cofactor>
</comment>
<dbReference type="CDD" id="cd03467">
    <property type="entry name" value="Rieske"/>
    <property type="match status" value="1"/>
</dbReference>
<dbReference type="PANTHER" id="PTHR21496:SF0">
    <property type="entry name" value="RIESKE DOMAIN-CONTAINING PROTEIN"/>
    <property type="match status" value="1"/>
</dbReference>
<gene>
    <name evidence="8" type="ORF">JKP88DRAFT_224663</name>
</gene>
<dbReference type="SUPFAM" id="SSF50022">
    <property type="entry name" value="ISP domain"/>
    <property type="match status" value="1"/>
</dbReference>
<keyword evidence="4" id="KW-0411">Iron-sulfur</keyword>
<dbReference type="InterPro" id="IPR017941">
    <property type="entry name" value="Rieske_2Fe-2S"/>
</dbReference>
<dbReference type="PANTHER" id="PTHR21496">
    <property type="entry name" value="FERREDOXIN-RELATED"/>
    <property type="match status" value="1"/>
</dbReference>
<feature type="domain" description="Rieske" evidence="7">
    <location>
        <begin position="54"/>
        <end position="167"/>
    </location>
</feature>
<reference evidence="8" key="1">
    <citation type="submission" date="2021-02" db="EMBL/GenBank/DDBJ databases">
        <title>First Annotated Genome of the Yellow-green Alga Tribonema minus.</title>
        <authorList>
            <person name="Mahan K.M."/>
        </authorList>
    </citation>
    <scope>NUCLEOTIDE SEQUENCE</scope>
    <source>
        <strain evidence="8">UTEX B ZZ1240</strain>
    </source>
</reference>
<evidence type="ECO:0000259" key="7">
    <source>
        <dbReference type="PROSITE" id="PS51296"/>
    </source>
</evidence>
<organism evidence="8 9">
    <name type="scientific">Tribonema minus</name>
    <dbReference type="NCBI Taxonomy" id="303371"/>
    <lineage>
        <taxon>Eukaryota</taxon>
        <taxon>Sar</taxon>
        <taxon>Stramenopiles</taxon>
        <taxon>Ochrophyta</taxon>
        <taxon>PX clade</taxon>
        <taxon>Xanthophyceae</taxon>
        <taxon>Tribonematales</taxon>
        <taxon>Tribonemataceae</taxon>
        <taxon>Tribonema</taxon>
    </lineage>
</organism>
<evidence type="ECO:0000256" key="5">
    <source>
        <dbReference type="ARBA" id="ARBA00034078"/>
    </source>
</evidence>
<sequence>MVRVAAAVSTAAVVALAASGAEAFVAPAGGRLAGVRSSSSMRMMAKVPAKEEWVSVLQTSEIAPGELVPVETDGLQLLIAADLDGSIYATANICPHLGTPLDQGSINAQGALVCPLHKSAFSLETGELVGDWCPFPPILGPLVLGKLEPPKNLAVFPVRAKGSNIEVLVNRNLKADFETKYWSGILDAQGKATGDYY</sequence>
<accession>A0A836CB65</accession>
<proteinExistence type="predicted"/>
<dbReference type="GO" id="GO:0051537">
    <property type="term" value="F:2 iron, 2 sulfur cluster binding"/>
    <property type="evidence" value="ECO:0007669"/>
    <property type="project" value="UniProtKB-KW"/>
</dbReference>